<keyword evidence="1" id="KW-0540">Nuclease</keyword>
<proteinExistence type="predicted"/>
<keyword evidence="1" id="KW-0378">Hydrolase</keyword>
<evidence type="ECO:0000313" key="1">
    <source>
        <dbReference type="EMBL" id="RGZ83246.1"/>
    </source>
</evidence>
<reference evidence="1 2" key="1">
    <citation type="submission" date="2018-08" db="EMBL/GenBank/DDBJ databases">
        <title>A genome reference for cultivated species of the human gut microbiota.</title>
        <authorList>
            <person name="Zou Y."/>
            <person name="Xue W."/>
            <person name="Luo G."/>
        </authorList>
    </citation>
    <scope>NUCLEOTIDE SEQUENCE [LARGE SCALE GENOMIC DNA]</scope>
    <source>
        <strain evidence="1 2">AM48-23BH</strain>
    </source>
</reference>
<dbReference type="Pfam" id="PF09564">
    <property type="entry name" value="RE_NgoBV"/>
    <property type="match status" value="1"/>
</dbReference>
<dbReference type="EMBL" id="QSEP01000031">
    <property type="protein sequence ID" value="RGZ83246.1"/>
    <property type="molecule type" value="Genomic_DNA"/>
</dbReference>
<accession>A0A413PYB4</accession>
<comment type="caution">
    <text evidence="1">The sequence shown here is derived from an EMBL/GenBank/DDBJ whole genome shotgun (WGS) entry which is preliminary data.</text>
</comment>
<dbReference type="Proteomes" id="UP000286561">
    <property type="component" value="Unassembled WGS sequence"/>
</dbReference>
<dbReference type="GO" id="GO:0009036">
    <property type="term" value="F:type II site-specific deoxyribonuclease activity"/>
    <property type="evidence" value="ECO:0007669"/>
    <property type="project" value="InterPro"/>
</dbReference>
<keyword evidence="1" id="KW-0255">Endonuclease</keyword>
<sequence>MAINTLNDLYELTKEKLEGQHGTITVTFANRNHVYTGNDVIGNCLQEWLPDWFQFLGVNIQSGKGTQVFPDFIAHFNGIEYAVEVKAWNINNSPAFDLANFQSFLETTYSSPGKINAQYFILGYKPEDDGFSQGFTVKKVFLKHIWEITSATRKYPVGLQVKRGNPYALRPFNFYKKPNNSFHNKQEFILAVKQTFDMYPNPVLPFTPDEWYQKVSQY</sequence>
<evidence type="ECO:0000313" key="2">
    <source>
        <dbReference type="Proteomes" id="UP000286561"/>
    </source>
</evidence>
<dbReference type="RefSeq" id="WP_114100259.1">
    <property type="nucleotide sequence ID" value="NZ_JAQEEK010000020.1"/>
</dbReference>
<organism evidence="1 2">
    <name type="scientific">Anaerobutyricum hallii</name>
    <dbReference type="NCBI Taxonomy" id="39488"/>
    <lineage>
        <taxon>Bacteria</taxon>
        <taxon>Bacillati</taxon>
        <taxon>Bacillota</taxon>
        <taxon>Clostridia</taxon>
        <taxon>Lachnospirales</taxon>
        <taxon>Lachnospiraceae</taxon>
        <taxon>Anaerobutyricum</taxon>
    </lineage>
</organism>
<dbReference type="AlphaFoldDB" id="A0A413PYB4"/>
<gene>
    <name evidence="1" type="ORF">DW972_06810</name>
</gene>
<name>A0A413PYB4_9FIRM</name>
<dbReference type="InterPro" id="IPR019064">
    <property type="entry name" value="Restrct_endonuc_II_NlaIV"/>
</dbReference>
<protein>
    <submittedName>
        <fullName evidence="1">NgoBV family restriction endonuclease</fullName>
    </submittedName>
</protein>